<dbReference type="AlphaFoldDB" id="A0A8H4RV65"/>
<dbReference type="EMBL" id="JAAMPI010000112">
    <property type="protein sequence ID" value="KAF4635559.1"/>
    <property type="molecule type" value="Genomic_DNA"/>
</dbReference>
<dbReference type="Pfam" id="PF03987">
    <property type="entry name" value="Autophagy_act_C"/>
    <property type="match status" value="1"/>
</dbReference>
<name>A0A8H4RV65_9HELO</name>
<dbReference type="Gene3D" id="3.30.1460.50">
    <property type="match status" value="1"/>
</dbReference>
<dbReference type="PANTHER" id="PTHR14957">
    <property type="entry name" value="UBIQUITIN-LIKE-CONJUGATING ENZYME ATG10"/>
    <property type="match status" value="1"/>
</dbReference>
<accession>A0A8H4RV65</accession>
<proteinExistence type="inferred from homology"/>
<feature type="region of interest" description="Disordered" evidence="8">
    <location>
        <begin position="84"/>
        <end position="103"/>
    </location>
</feature>
<dbReference type="PANTHER" id="PTHR14957:SF1">
    <property type="entry name" value="UBIQUITIN-LIKE-CONJUGATING ENZYME ATG10"/>
    <property type="match status" value="1"/>
</dbReference>
<keyword evidence="9" id="KW-0812">Transmembrane</keyword>
<keyword evidence="6" id="KW-0072">Autophagy</keyword>
<keyword evidence="11" id="KW-1185">Reference proteome</keyword>
<keyword evidence="5" id="KW-0813">Transport</keyword>
<evidence type="ECO:0000256" key="2">
    <source>
        <dbReference type="ARBA" id="ARBA00021099"/>
    </source>
</evidence>
<comment type="similarity">
    <text evidence="1">Belongs to the ATG10 family.</text>
</comment>
<evidence type="ECO:0000313" key="11">
    <source>
        <dbReference type="Proteomes" id="UP000566819"/>
    </source>
</evidence>
<dbReference type="OrthoDB" id="4089664at2759"/>
<evidence type="ECO:0000256" key="3">
    <source>
        <dbReference type="ARBA" id="ARBA00022679"/>
    </source>
</evidence>
<feature type="transmembrane region" description="Helical" evidence="9">
    <location>
        <begin position="218"/>
        <end position="236"/>
    </location>
</feature>
<evidence type="ECO:0000256" key="1">
    <source>
        <dbReference type="ARBA" id="ARBA00005696"/>
    </source>
</evidence>
<evidence type="ECO:0000256" key="6">
    <source>
        <dbReference type="ARBA" id="ARBA00023006"/>
    </source>
</evidence>
<evidence type="ECO:0000256" key="7">
    <source>
        <dbReference type="ARBA" id="ARBA00029833"/>
    </source>
</evidence>
<dbReference type="GO" id="GO:0000422">
    <property type="term" value="P:autophagy of mitochondrion"/>
    <property type="evidence" value="ECO:0007669"/>
    <property type="project" value="TreeGrafter"/>
</dbReference>
<reference evidence="10 11" key="1">
    <citation type="submission" date="2020-03" db="EMBL/GenBank/DDBJ databases">
        <title>Draft Genome Sequence of Cudoniella acicularis.</title>
        <authorList>
            <person name="Buettner E."/>
            <person name="Kellner H."/>
        </authorList>
    </citation>
    <scope>NUCLEOTIDE SEQUENCE [LARGE SCALE GENOMIC DNA]</scope>
    <source>
        <strain evidence="10 11">DSM 108380</strain>
    </source>
</reference>
<evidence type="ECO:0000256" key="4">
    <source>
        <dbReference type="ARBA" id="ARBA00022786"/>
    </source>
</evidence>
<keyword evidence="9" id="KW-1133">Transmembrane helix</keyword>
<protein>
    <recommendedName>
        <fullName evidence="2">Ubiquitin-like-conjugating enzyme ATG10</fullName>
    </recommendedName>
    <alternativeName>
        <fullName evidence="7">Autophagy-related protein 10</fullName>
    </alternativeName>
</protein>
<evidence type="ECO:0000256" key="5">
    <source>
        <dbReference type="ARBA" id="ARBA00022927"/>
    </source>
</evidence>
<comment type="caution">
    <text evidence="10">The sequence shown here is derived from an EMBL/GenBank/DDBJ whole genome shotgun (WGS) entry which is preliminary data.</text>
</comment>
<dbReference type="GO" id="GO:0000045">
    <property type="term" value="P:autophagosome assembly"/>
    <property type="evidence" value="ECO:0007669"/>
    <property type="project" value="TreeGrafter"/>
</dbReference>
<feature type="compositionally biased region" description="Acidic residues" evidence="8">
    <location>
        <begin position="86"/>
        <end position="97"/>
    </location>
</feature>
<evidence type="ECO:0000313" key="10">
    <source>
        <dbReference type="EMBL" id="KAF4635559.1"/>
    </source>
</evidence>
<keyword evidence="5" id="KW-0653">Protein transport</keyword>
<sequence>MSHRDEYRQWPFVTQEEFDLVCAFFDQRYVRAELGPTRQIFKIRSRWTATTATSYIEILRLLQLPEDQDELSLAFGKMNGVGSELSDTDVEMNEDTDHEALRPELRRQETECGSAPPQYSLFSNQPYVTYEVHLHPTYRMPTLWFTLHDLPMGEPAFDLDSIYRYLVPEDYKSRLRTAGITGGISAAPHPITDVPAFFMHPCQTKEAMEDFDCSMNDYLMVWLGVVGGCVGLWVPPEMAQES</sequence>
<dbReference type="GO" id="GO:0032446">
    <property type="term" value="P:protein modification by small protein conjugation"/>
    <property type="evidence" value="ECO:0007669"/>
    <property type="project" value="TreeGrafter"/>
</dbReference>
<evidence type="ECO:0000256" key="9">
    <source>
        <dbReference type="SAM" id="Phobius"/>
    </source>
</evidence>
<dbReference type="Proteomes" id="UP000566819">
    <property type="component" value="Unassembled WGS sequence"/>
</dbReference>
<dbReference type="InterPro" id="IPR007135">
    <property type="entry name" value="Atg3/Atg10"/>
</dbReference>
<keyword evidence="9" id="KW-0472">Membrane</keyword>
<keyword evidence="3" id="KW-0808">Transferase</keyword>
<gene>
    <name evidence="10" type="ORF">G7Y89_g2539</name>
</gene>
<dbReference type="GO" id="GO:0061651">
    <property type="term" value="F:Atg12 conjugating enzyme activity"/>
    <property type="evidence" value="ECO:0007669"/>
    <property type="project" value="TreeGrafter"/>
</dbReference>
<dbReference type="GO" id="GO:0015031">
    <property type="term" value="P:protein transport"/>
    <property type="evidence" value="ECO:0007669"/>
    <property type="project" value="UniProtKB-KW"/>
</dbReference>
<organism evidence="10 11">
    <name type="scientific">Cudoniella acicularis</name>
    <dbReference type="NCBI Taxonomy" id="354080"/>
    <lineage>
        <taxon>Eukaryota</taxon>
        <taxon>Fungi</taxon>
        <taxon>Dikarya</taxon>
        <taxon>Ascomycota</taxon>
        <taxon>Pezizomycotina</taxon>
        <taxon>Leotiomycetes</taxon>
        <taxon>Helotiales</taxon>
        <taxon>Tricladiaceae</taxon>
        <taxon>Cudoniella</taxon>
    </lineage>
</organism>
<dbReference type="GO" id="GO:0005829">
    <property type="term" value="C:cytosol"/>
    <property type="evidence" value="ECO:0007669"/>
    <property type="project" value="TreeGrafter"/>
</dbReference>
<evidence type="ECO:0000256" key="8">
    <source>
        <dbReference type="SAM" id="MobiDB-lite"/>
    </source>
</evidence>
<keyword evidence="4" id="KW-0833">Ubl conjugation pathway</keyword>